<dbReference type="GO" id="GO:0005886">
    <property type="term" value="C:plasma membrane"/>
    <property type="evidence" value="ECO:0007669"/>
    <property type="project" value="TreeGrafter"/>
</dbReference>
<evidence type="ECO:0000313" key="10">
    <source>
        <dbReference type="EMBL" id="VDN09174.1"/>
    </source>
</evidence>
<dbReference type="EMBL" id="UYRU01046534">
    <property type="protein sequence ID" value="VDN09174.1"/>
    <property type="molecule type" value="Genomic_DNA"/>
</dbReference>
<dbReference type="InterPro" id="IPR000276">
    <property type="entry name" value="GPCR_Rhodpsn"/>
</dbReference>
<keyword evidence="2 8" id="KW-0812">Transmembrane</keyword>
<feature type="transmembrane region" description="Helical" evidence="8">
    <location>
        <begin position="106"/>
        <end position="130"/>
    </location>
</feature>
<protein>
    <recommendedName>
        <fullName evidence="9">G-protein coupled receptors family 1 profile domain-containing protein</fullName>
    </recommendedName>
</protein>
<feature type="domain" description="G-protein coupled receptors family 1 profile" evidence="9">
    <location>
        <begin position="31"/>
        <end position="317"/>
    </location>
</feature>
<evidence type="ECO:0000256" key="4">
    <source>
        <dbReference type="ARBA" id="ARBA00023040"/>
    </source>
</evidence>
<organism evidence="10 11">
    <name type="scientific">Dibothriocephalus latus</name>
    <name type="common">Fish tapeworm</name>
    <name type="synonym">Diphyllobothrium latum</name>
    <dbReference type="NCBI Taxonomy" id="60516"/>
    <lineage>
        <taxon>Eukaryota</taxon>
        <taxon>Metazoa</taxon>
        <taxon>Spiralia</taxon>
        <taxon>Lophotrochozoa</taxon>
        <taxon>Platyhelminthes</taxon>
        <taxon>Cestoda</taxon>
        <taxon>Eucestoda</taxon>
        <taxon>Diphyllobothriidea</taxon>
        <taxon>Diphyllobothriidae</taxon>
        <taxon>Dibothriocephalus</taxon>
    </lineage>
</organism>
<proteinExistence type="predicted"/>
<evidence type="ECO:0000256" key="6">
    <source>
        <dbReference type="ARBA" id="ARBA00023170"/>
    </source>
</evidence>
<dbReference type="PANTHER" id="PTHR24243:SF208">
    <property type="entry name" value="PYROKININ-1 RECEPTOR"/>
    <property type="match status" value="1"/>
</dbReference>
<evidence type="ECO:0000256" key="3">
    <source>
        <dbReference type="ARBA" id="ARBA00022989"/>
    </source>
</evidence>
<evidence type="ECO:0000256" key="8">
    <source>
        <dbReference type="SAM" id="Phobius"/>
    </source>
</evidence>
<keyword evidence="5 8" id="KW-0472">Membrane</keyword>
<dbReference type="InterPro" id="IPR017452">
    <property type="entry name" value="GPCR_Rhodpsn_7TM"/>
</dbReference>
<feature type="transmembrane region" description="Helical" evidence="8">
    <location>
        <begin position="308"/>
        <end position="324"/>
    </location>
</feature>
<reference evidence="10 11" key="1">
    <citation type="submission" date="2018-11" db="EMBL/GenBank/DDBJ databases">
        <authorList>
            <consortium name="Pathogen Informatics"/>
        </authorList>
    </citation>
    <scope>NUCLEOTIDE SEQUENCE [LARGE SCALE GENOMIC DNA]</scope>
</reference>
<feature type="transmembrane region" description="Helical" evidence="8">
    <location>
        <begin position="48"/>
        <end position="69"/>
    </location>
</feature>
<feature type="transmembrane region" description="Helical" evidence="8">
    <location>
        <begin position="20"/>
        <end position="41"/>
    </location>
</feature>
<gene>
    <name evidence="10" type="ORF">DILT_LOCUS5005</name>
</gene>
<feature type="transmembrane region" description="Helical" evidence="8">
    <location>
        <begin position="256"/>
        <end position="275"/>
    </location>
</feature>
<dbReference type="Proteomes" id="UP000281553">
    <property type="component" value="Unassembled WGS sequence"/>
</dbReference>
<comment type="subcellular location">
    <subcellularLocation>
        <location evidence="1">Membrane</location>
        <topology evidence="1">Multi-pass membrane protein</topology>
    </subcellularLocation>
</comment>
<dbReference type="PROSITE" id="PS50262">
    <property type="entry name" value="G_PROTEIN_RECEP_F1_2"/>
    <property type="match status" value="1"/>
</dbReference>
<feature type="transmembrane region" description="Helical" evidence="8">
    <location>
        <begin position="192"/>
        <end position="215"/>
    </location>
</feature>
<dbReference type="OrthoDB" id="9990906at2759"/>
<keyword evidence="7" id="KW-0807">Transducer</keyword>
<dbReference type="Pfam" id="PF00001">
    <property type="entry name" value="7tm_1"/>
    <property type="match status" value="1"/>
</dbReference>
<accession>A0A3P7KX80</accession>
<evidence type="ECO:0000256" key="5">
    <source>
        <dbReference type="ARBA" id="ARBA00023136"/>
    </source>
</evidence>
<keyword evidence="4" id="KW-0297">G-protein coupled receptor</keyword>
<dbReference type="AlphaFoldDB" id="A0A3P7KX80"/>
<dbReference type="PANTHER" id="PTHR24243">
    <property type="entry name" value="G-PROTEIN COUPLED RECEPTOR"/>
    <property type="match status" value="1"/>
</dbReference>
<evidence type="ECO:0000313" key="11">
    <source>
        <dbReference type="Proteomes" id="UP000281553"/>
    </source>
</evidence>
<sequence length="343" mass="38926">MCTKLVNILADITGSFRVAISPLLFVFGVLGNLVAFILFFNNKPLTRYNLYPMILCIIQSIALLLNALLDDFFGRGLLFVSGGSFSIKVDAVSNAACQFFEFSEMWIGFVSAHIMLAFGVDRVLSITMPLRFQKTRFIQATLWVYATIMALGACVSAPLTAQYSLIVENEFLPKVCAINRERLNTNDYAVKVPVTILTFFIPSFLLVVINCILIVKILQLKRRRKLHFTPSFMAYAKTCRVTGKVVAEGKMELKRVFAYLNLALISFIFSLPLTVTLCIRSGLTLGDSLCEREPIAEMSRLFSSVKDIQYAIHGYTYIFFFPFFRKKFVRILRLVFCCKKIRD</sequence>
<keyword evidence="3 8" id="KW-1133">Transmembrane helix</keyword>
<dbReference type="GO" id="GO:0004930">
    <property type="term" value="F:G protein-coupled receptor activity"/>
    <property type="evidence" value="ECO:0007669"/>
    <property type="project" value="UniProtKB-KW"/>
</dbReference>
<keyword evidence="6" id="KW-0675">Receptor</keyword>
<evidence type="ECO:0000256" key="7">
    <source>
        <dbReference type="ARBA" id="ARBA00023224"/>
    </source>
</evidence>
<keyword evidence="11" id="KW-1185">Reference proteome</keyword>
<dbReference type="SUPFAM" id="SSF81321">
    <property type="entry name" value="Family A G protein-coupled receptor-like"/>
    <property type="match status" value="1"/>
</dbReference>
<evidence type="ECO:0000259" key="9">
    <source>
        <dbReference type="PROSITE" id="PS50262"/>
    </source>
</evidence>
<name>A0A3P7KX80_DIBLA</name>
<dbReference type="Gene3D" id="1.20.1070.10">
    <property type="entry name" value="Rhodopsin 7-helix transmembrane proteins"/>
    <property type="match status" value="1"/>
</dbReference>
<evidence type="ECO:0000256" key="2">
    <source>
        <dbReference type="ARBA" id="ARBA00022692"/>
    </source>
</evidence>
<evidence type="ECO:0000256" key="1">
    <source>
        <dbReference type="ARBA" id="ARBA00004141"/>
    </source>
</evidence>
<feature type="transmembrane region" description="Helical" evidence="8">
    <location>
        <begin position="142"/>
        <end position="165"/>
    </location>
</feature>